<reference evidence="13" key="1">
    <citation type="submission" date="2022-01" db="EMBL/GenBank/DDBJ databases">
        <authorList>
            <person name="King R."/>
        </authorList>
    </citation>
    <scope>NUCLEOTIDE SEQUENCE</scope>
</reference>
<evidence type="ECO:0000313" key="13">
    <source>
        <dbReference type="EMBL" id="CAG9810661.1"/>
    </source>
</evidence>
<dbReference type="SMART" id="SM01190">
    <property type="entry name" value="EMP24_GP25L"/>
    <property type="match status" value="1"/>
</dbReference>
<reference evidence="13" key="2">
    <citation type="submission" date="2022-10" db="EMBL/GenBank/DDBJ databases">
        <authorList>
            <consortium name="ENA_rothamsted_submissions"/>
            <consortium name="culmorum"/>
            <person name="King R."/>
        </authorList>
    </citation>
    <scope>NUCLEOTIDE SEQUENCE</scope>
</reference>
<keyword evidence="14" id="KW-1185">Reference proteome</keyword>
<dbReference type="GO" id="GO:0016020">
    <property type="term" value="C:membrane"/>
    <property type="evidence" value="ECO:0007669"/>
    <property type="project" value="UniProtKB-SubCell"/>
</dbReference>
<evidence type="ECO:0000256" key="6">
    <source>
        <dbReference type="ARBA" id="ARBA00022989"/>
    </source>
</evidence>
<dbReference type="OrthoDB" id="5976732at2759"/>
<evidence type="ECO:0000256" key="11">
    <source>
        <dbReference type="SAM" id="SignalP"/>
    </source>
</evidence>
<protein>
    <recommendedName>
        <fullName evidence="12">GOLD domain-containing protein</fullName>
    </recommendedName>
</protein>
<evidence type="ECO:0000256" key="4">
    <source>
        <dbReference type="ARBA" id="ARBA00022692"/>
    </source>
</evidence>
<keyword evidence="6 10" id="KW-1133">Transmembrane helix</keyword>
<sequence>MKFGIVIAILTVISLEFKDGYCLDREMTIIVNAKEKECFYESVPANHIIDMEYQVIDGGQGDLDINFDVTSNGRVLHADFKKSDNIYRMDKPHSGGEYQFCFDNTISHFNSKTVFFELIIEDPNAQNDDNDVISEMEGLSPEEFYEMKVQDIQDIVHTVKSKITRARQLQDLLRSFEARDRNIAELNNERVSLFSIIIIVTMLCVGFLQVFMIRSLFETDPKGRRVWAKITKIVQNFK</sequence>
<keyword evidence="7 10" id="KW-0472">Membrane</keyword>
<evidence type="ECO:0000259" key="12">
    <source>
        <dbReference type="PROSITE" id="PS50866"/>
    </source>
</evidence>
<dbReference type="PROSITE" id="PS50866">
    <property type="entry name" value="GOLD"/>
    <property type="match status" value="1"/>
</dbReference>
<dbReference type="AlphaFoldDB" id="A0A9N9S7V8"/>
<feature type="transmembrane region" description="Helical" evidence="10">
    <location>
        <begin position="193"/>
        <end position="217"/>
    </location>
</feature>
<feature type="domain" description="GOLD" evidence="12">
    <location>
        <begin position="36"/>
        <end position="120"/>
    </location>
</feature>
<dbReference type="PANTHER" id="PTHR22811">
    <property type="entry name" value="TRANSMEMBRANE EMP24 DOMAIN-CONTAINING PROTEIN"/>
    <property type="match status" value="1"/>
</dbReference>
<evidence type="ECO:0000256" key="9">
    <source>
        <dbReference type="RuleBase" id="RU003827"/>
    </source>
</evidence>
<accession>A0A9N9S7V8</accession>
<name>A0A9N9S7V8_9DIPT</name>
<evidence type="ECO:0000256" key="7">
    <source>
        <dbReference type="ARBA" id="ARBA00023136"/>
    </source>
</evidence>
<dbReference type="InterPro" id="IPR015720">
    <property type="entry name" value="Emp24-like"/>
</dbReference>
<evidence type="ECO:0000313" key="14">
    <source>
        <dbReference type="Proteomes" id="UP001153620"/>
    </source>
</evidence>
<dbReference type="InterPro" id="IPR009038">
    <property type="entry name" value="GOLD_dom"/>
</dbReference>
<comment type="subcellular location">
    <subcellularLocation>
        <location evidence="8">Endomembrane system</location>
        <topology evidence="8">Single-pass membrane protein</topology>
    </subcellularLocation>
    <subcellularLocation>
        <location evidence="1 9">Membrane</location>
        <topology evidence="1 9">Single-pass type I membrane protein</topology>
    </subcellularLocation>
</comment>
<comment type="similarity">
    <text evidence="2 9">Belongs to the EMP24/GP25L family.</text>
</comment>
<feature type="signal peptide" evidence="11">
    <location>
        <begin position="1"/>
        <end position="22"/>
    </location>
</feature>
<keyword evidence="5 11" id="KW-0732">Signal</keyword>
<evidence type="ECO:0000256" key="8">
    <source>
        <dbReference type="ARBA" id="ARBA00037847"/>
    </source>
</evidence>
<dbReference type="EMBL" id="OU895880">
    <property type="protein sequence ID" value="CAG9810661.1"/>
    <property type="molecule type" value="Genomic_DNA"/>
</dbReference>
<proteinExistence type="inferred from homology"/>
<evidence type="ECO:0000256" key="5">
    <source>
        <dbReference type="ARBA" id="ARBA00022729"/>
    </source>
</evidence>
<evidence type="ECO:0000256" key="3">
    <source>
        <dbReference type="ARBA" id="ARBA00022473"/>
    </source>
</evidence>
<dbReference type="InterPro" id="IPR036598">
    <property type="entry name" value="GOLD_dom_sf"/>
</dbReference>
<dbReference type="GO" id="GO:0012505">
    <property type="term" value="C:endomembrane system"/>
    <property type="evidence" value="ECO:0007669"/>
    <property type="project" value="UniProtKB-SubCell"/>
</dbReference>
<evidence type="ECO:0000256" key="10">
    <source>
        <dbReference type="SAM" id="Phobius"/>
    </source>
</evidence>
<keyword evidence="4 9" id="KW-0812">Transmembrane</keyword>
<evidence type="ECO:0000256" key="1">
    <source>
        <dbReference type="ARBA" id="ARBA00004479"/>
    </source>
</evidence>
<dbReference type="SUPFAM" id="SSF101576">
    <property type="entry name" value="Supernatant protein factor (SPF), C-terminal domain"/>
    <property type="match status" value="1"/>
</dbReference>
<keyword evidence="3" id="KW-0217">Developmental protein</keyword>
<feature type="chain" id="PRO_5040319475" description="GOLD domain-containing protein" evidence="11">
    <location>
        <begin position="23"/>
        <end position="238"/>
    </location>
</feature>
<gene>
    <name evidence="13" type="ORF">CHIRRI_LOCUS13474</name>
</gene>
<evidence type="ECO:0000256" key="2">
    <source>
        <dbReference type="ARBA" id="ARBA00007104"/>
    </source>
</evidence>
<dbReference type="Pfam" id="PF01105">
    <property type="entry name" value="EMP24_GP25L"/>
    <property type="match status" value="1"/>
</dbReference>
<dbReference type="Proteomes" id="UP001153620">
    <property type="component" value="Chromosome 4"/>
</dbReference>
<organism evidence="13 14">
    <name type="scientific">Chironomus riparius</name>
    <dbReference type="NCBI Taxonomy" id="315576"/>
    <lineage>
        <taxon>Eukaryota</taxon>
        <taxon>Metazoa</taxon>
        <taxon>Ecdysozoa</taxon>
        <taxon>Arthropoda</taxon>
        <taxon>Hexapoda</taxon>
        <taxon>Insecta</taxon>
        <taxon>Pterygota</taxon>
        <taxon>Neoptera</taxon>
        <taxon>Endopterygota</taxon>
        <taxon>Diptera</taxon>
        <taxon>Nematocera</taxon>
        <taxon>Chironomoidea</taxon>
        <taxon>Chironomidae</taxon>
        <taxon>Chironominae</taxon>
        <taxon>Chironomus</taxon>
    </lineage>
</organism>